<dbReference type="EMBL" id="JACHBG010000002">
    <property type="protein sequence ID" value="MBB6483799.1"/>
    <property type="molecule type" value="Genomic_DNA"/>
</dbReference>
<feature type="transmembrane region" description="Helical" evidence="1">
    <location>
        <begin position="77"/>
        <end position="96"/>
    </location>
</feature>
<protein>
    <submittedName>
        <fullName evidence="2">Uncharacterized protein</fullName>
    </submittedName>
</protein>
<reference evidence="2 3" key="1">
    <citation type="submission" date="2020-08" db="EMBL/GenBank/DDBJ databases">
        <title>Genomic Encyclopedia of Type Strains, Phase IV (KMG-V): Genome sequencing to study the core and pangenomes of soil and plant-associated prokaryotes.</title>
        <authorList>
            <person name="Whitman W."/>
        </authorList>
    </citation>
    <scope>NUCLEOTIDE SEQUENCE [LARGE SCALE GENOMIC DNA]</scope>
    <source>
        <strain evidence="2 3">SEMIA 4060</strain>
    </source>
</reference>
<dbReference type="Proteomes" id="UP000565576">
    <property type="component" value="Unassembled WGS sequence"/>
</dbReference>
<dbReference type="AlphaFoldDB" id="A0A7X0IMN2"/>
<sequence length="106" mass="12054">MSMNSDKQSLEVDSRTWTGIGLQSENLQPSVANRYLGIDNICLLALWWSLVQVVFHLIEQLASGKFSPTFAYLKSDIGFYIFYISLGAIAFLILFLRKMPRDSKNT</sequence>
<evidence type="ECO:0000256" key="1">
    <source>
        <dbReference type="SAM" id="Phobius"/>
    </source>
</evidence>
<organism evidence="2 3">
    <name type="scientific">Rhizobium lusitanum</name>
    <dbReference type="NCBI Taxonomy" id="293958"/>
    <lineage>
        <taxon>Bacteria</taxon>
        <taxon>Pseudomonadati</taxon>
        <taxon>Pseudomonadota</taxon>
        <taxon>Alphaproteobacteria</taxon>
        <taxon>Hyphomicrobiales</taxon>
        <taxon>Rhizobiaceae</taxon>
        <taxon>Rhizobium/Agrobacterium group</taxon>
        <taxon>Rhizobium</taxon>
    </lineage>
</organism>
<name>A0A7X0IMN2_9HYPH</name>
<gene>
    <name evidence="2" type="ORF">GGD46_001065</name>
</gene>
<feature type="transmembrane region" description="Helical" evidence="1">
    <location>
        <begin position="36"/>
        <end position="57"/>
    </location>
</feature>
<keyword evidence="1" id="KW-1133">Transmembrane helix</keyword>
<evidence type="ECO:0000313" key="3">
    <source>
        <dbReference type="Proteomes" id="UP000565576"/>
    </source>
</evidence>
<evidence type="ECO:0000313" key="2">
    <source>
        <dbReference type="EMBL" id="MBB6483799.1"/>
    </source>
</evidence>
<proteinExistence type="predicted"/>
<comment type="caution">
    <text evidence="2">The sequence shown here is derived from an EMBL/GenBank/DDBJ whole genome shotgun (WGS) entry which is preliminary data.</text>
</comment>
<keyword evidence="1" id="KW-0812">Transmembrane</keyword>
<keyword evidence="1" id="KW-0472">Membrane</keyword>
<accession>A0A7X0IMN2</accession>